<dbReference type="RefSeq" id="WP_200269582.1">
    <property type="nucleotide sequence ID" value="NZ_JAENIJ010000010.1"/>
</dbReference>
<gene>
    <name evidence="3" type="ORF">JIN85_08435</name>
</gene>
<name>A0A934VWF3_9BACT</name>
<feature type="domain" description="Microcystin LR degradation protein MlrC C-terminal" evidence="1">
    <location>
        <begin position="294"/>
        <end position="463"/>
    </location>
</feature>
<dbReference type="EMBL" id="JAENIJ010000010">
    <property type="protein sequence ID" value="MBK1882439.1"/>
    <property type="molecule type" value="Genomic_DNA"/>
</dbReference>
<dbReference type="PIRSF" id="PIRSF012702">
    <property type="entry name" value="UCP012702"/>
    <property type="match status" value="1"/>
</dbReference>
<feature type="domain" description="Microcystin LR degradation protein MlrC N-terminal" evidence="2">
    <location>
        <begin position="3"/>
        <end position="284"/>
    </location>
</feature>
<evidence type="ECO:0000259" key="2">
    <source>
        <dbReference type="Pfam" id="PF07364"/>
    </source>
</evidence>
<dbReference type="AlphaFoldDB" id="A0A934VWF3"/>
<evidence type="ECO:0000313" key="3">
    <source>
        <dbReference type="EMBL" id="MBK1882439.1"/>
    </source>
</evidence>
<protein>
    <submittedName>
        <fullName evidence="3">M81 family metallopeptidase</fullName>
    </submittedName>
</protein>
<dbReference type="Pfam" id="PF07364">
    <property type="entry name" value="DUF1485"/>
    <property type="match status" value="1"/>
</dbReference>
<organism evidence="3 4">
    <name type="scientific">Luteolibacter pohnpeiensis</name>
    <dbReference type="NCBI Taxonomy" id="454153"/>
    <lineage>
        <taxon>Bacteria</taxon>
        <taxon>Pseudomonadati</taxon>
        <taxon>Verrucomicrobiota</taxon>
        <taxon>Verrucomicrobiia</taxon>
        <taxon>Verrucomicrobiales</taxon>
        <taxon>Verrucomicrobiaceae</taxon>
        <taxon>Luteolibacter</taxon>
    </lineage>
</organism>
<evidence type="ECO:0000259" key="1">
    <source>
        <dbReference type="Pfam" id="PF07171"/>
    </source>
</evidence>
<proteinExistence type="predicted"/>
<evidence type="ECO:0000313" key="4">
    <source>
        <dbReference type="Proteomes" id="UP000603141"/>
    </source>
</evidence>
<dbReference type="Proteomes" id="UP000603141">
    <property type="component" value="Unassembled WGS sequence"/>
</dbReference>
<reference evidence="3" key="1">
    <citation type="submission" date="2021-01" db="EMBL/GenBank/DDBJ databases">
        <title>Modified the classification status of verrucomicrobia.</title>
        <authorList>
            <person name="Feng X."/>
        </authorList>
    </citation>
    <scope>NUCLEOTIDE SEQUENCE</scope>
    <source>
        <strain evidence="3">KCTC 22041</strain>
    </source>
</reference>
<dbReference type="InterPro" id="IPR010799">
    <property type="entry name" value="MlrC_C"/>
</dbReference>
<sequence length="486" mass="53213">MKRIAIGGIAIESCTFSPLTSGIEDFLILRGDEMRVRYDFLTDWKIADHEDITWIPLLQAKAIPGGSVRQDAYEALKQEILTGLRKALPLDGFYLDIHGAMNVVGMDDAEADLARSIREVVGPDCLITTGMDLHGNVTRELVEQVDVFTAYRTAPHIDYMETREKACRMLVDCLDQQIRPVRAWAKIPAGLPGERTSTFTEPGNSIYATLPQSDAREGVLDASLWVGYVWADEPRNAASVVVTGTDPDTCREEALRIARIYWDARKDFQFGVPAFDADTCIAKAVSLEQKAVFISDSGDNPTAGGAGDIPYMVQRLLAHPDIASGKVQCIYASIPSATAVGICQQAGIGNEARVQIGGKLDPVHGQELELTGTVEFLLPDDPIGGDLAVLRVGGVHLILTSKRKPFHVIREFTRLELDPKQVEITAVKIGYLEPELHETASQAFLALTPGAVNQDIPQLSYQRVARPWFPLDVDFDPGDFNVAVIS</sequence>
<accession>A0A934VWF3</accession>
<dbReference type="InterPro" id="IPR009197">
    <property type="entry name" value="MlrC"/>
</dbReference>
<dbReference type="InterPro" id="IPR015995">
    <property type="entry name" value="MlrC_N"/>
</dbReference>
<keyword evidence="4" id="KW-1185">Reference proteome</keyword>
<comment type="caution">
    <text evidence="3">The sequence shown here is derived from an EMBL/GenBank/DDBJ whole genome shotgun (WGS) entry which is preliminary data.</text>
</comment>
<dbReference type="Pfam" id="PF07171">
    <property type="entry name" value="MlrC_C"/>
    <property type="match status" value="1"/>
</dbReference>